<dbReference type="Proteomes" id="UP001177021">
    <property type="component" value="Unassembled WGS sequence"/>
</dbReference>
<organism evidence="1 2">
    <name type="scientific">Trifolium pratense</name>
    <name type="common">Red clover</name>
    <dbReference type="NCBI Taxonomy" id="57577"/>
    <lineage>
        <taxon>Eukaryota</taxon>
        <taxon>Viridiplantae</taxon>
        <taxon>Streptophyta</taxon>
        <taxon>Embryophyta</taxon>
        <taxon>Tracheophyta</taxon>
        <taxon>Spermatophyta</taxon>
        <taxon>Magnoliopsida</taxon>
        <taxon>eudicotyledons</taxon>
        <taxon>Gunneridae</taxon>
        <taxon>Pentapetalae</taxon>
        <taxon>rosids</taxon>
        <taxon>fabids</taxon>
        <taxon>Fabales</taxon>
        <taxon>Fabaceae</taxon>
        <taxon>Papilionoideae</taxon>
        <taxon>50 kb inversion clade</taxon>
        <taxon>NPAAA clade</taxon>
        <taxon>Hologalegina</taxon>
        <taxon>IRL clade</taxon>
        <taxon>Trifolieae</taxon>
        <taxon>Trifolium</taxon>
    </lineage>
</organism>
<evidence type="ECO:0000313" key="1">
    <source>
        <dbReference type="EMBL" id="CAJ2662727.1"/>
    </source>
</evidence>
<proteinExistence type="predicted"/>
<comment type="caution">
    <text evidence="1">The sequence shown here is derived from an EMBL/GenBank/DDBJ whole genome shotgun (WGS) entry which is preliminary data.</text>
</comment>
<protein>
    <submittedName>
        <fullName evidence="1">Uncharacterized protein</fullName>
    </submittedName>
</protein>
<sequence length="925" mass="106453">MADSVVSFLLGHLSQLLQHQANLLFGVEDKIQSLQNELEIINAYLKTSSKGNKNNNKEIEKIVLSQIRDVAHLAEDVIDTFIANVAIYKRRNVLGRMFHSVDHAKLLHDVAENIDKIKTKLKDIHENNIKYNPESSNQSTSATEEEERKRSLQRLRRNVEEENVVGFVHQSEVVISRLIDGDSPHLNVVSIIGMGGLGKTTLARKVYNSDKVKKHFNCHAWVSVSNECRTRELLLGLLQNLMPEHDYESRCGNKIKKKGKKKHNEAVSNSQGFSSLSDDELKKRVWEFLKLKKYMLVLDDLWKIQDWEEVKDAFPDGNIGSRILITSRLKEVASHTGRDPPYYLQFLNEEQSWELFSKKVLRGEECPCDLESLGKQIVKSCDGLPLSIVVLAGLLANKEKSHKEWSKVLGHVNWYLTQDEETNIKDVVLKLSLDDLPSRLKPCFLYLGIFPEDSEIHVRRLLHLWVAEGFIQETGSRDAYDVAEDYLYELIDRSLIQVVRVEDMEGVQTCRLHDLLRDLCITESKEYNIFEVFTDTNILIAPKPRRLSVHSTISHYVSSSTKDHSCVRSLFVSDPNFVENNEWKWLTKDFKLVRVLDLERRYYKFKIPSNLGNFIHLRYLRIGSQYILSVPDSICNLQNLQTLYFESPTLREFLGIPISFPYGIIKLKHLTHVYSNRPIVLRGSSSKLDGEVMWRLQTIGFIALDKKTTYLIEKGSFPKLRTIRVQIFKDDVPTMLLCLQKLMHLNELEIEFFAYNLEEVLQSMKHLTHLSILKITYLPNLVTHVVMFPPNITKLALVRIGHLNDDGMKVIGSLAKLQIFILNGLTYGFGDSGSCFDFNFAQDWFPTLQEFQMADFPIRNWKLANGSMSRLQILTVDNCPELDSLPSELWSLTTLRKVCVRKPSNAMAAMLQNLEVNNECELIVE</sequence>
<keyword evidence="2" id="KW-1185">Reference proteome</keyword>
<gene>
    <name evidence="1" type="ORF">MILVUS5_LOCUS28275</name>
</gene>
<dbReference type="EMBL" id="CASHSV030000409">
    <property type="protein sequence ID" value="CAJ2662727.1"/>
    <property type="molecule type" value="Genomic_DNA"/>
</dbReference>
<name>A0ACB0L2D9_TRIPR</name>
<reference evidence="1" key="1">
    <citation type="submission" date="2023-10" db="EMBL/GenBank/DDBJ databases">
        <authorList>
            <person name="Rodriguez Cubillos JULIANA M."/>
            <person name="De Vega J."/>
        </authorList>
    </citation>
    <scope>NUCLEOTIDE SEQUENCE</scope>
</reference>
<evidence type="ECO:0000313" key="2">
    <source>
        <dbReference type="Proteomes" id="UP001177021"/>
    </source>
</evidence>
<accession>A0ACB0L2D9</accession>